<dbReference type="Pfam" id="PF00646">
    <property type="entry name" value="F-box"/>
    <property type="match status" value="1"/>
</dbReference>
<dbReference type="OrthoDB" id="1028522at2759"/>
<dbReference type="InterPro" id="IPR050942">
    <property type="entry name" value="F-box_BR-signaling"/>
</dbReference>
<dbReference type="InterPro" id="IPR001810">
    <property type="entry name" value="F-box_dom"/>
</dbReference>
<protein>
    <submittedName>
        <fullName evidence="3">F-box domain</fullName>
    </submittedName>
</protein>
<accession>A0A8T2BT91</accession>
<proteinExistence type="predicted"/>
<sequence>MNDSEEKTCNDNTKQPILVVDLVRLILERLSFVDFHRARCVSSTWYIASKSVTGVTNPTTPWIILFPNKHVESNNNVSCKLYDPHENKTYIIRDIGFDMAKSRCLASSGSWFLMLDHRTDFHLLNLFTRGRIRLPSLESMDERCMKFKRINDSYGSHIRIDKAV</sequence>
<feature type="domain" description="KIB1-4 beta-propeller" evidence="2">
    <location>
        <begin position="81"/>
        <end position="141"/>
    </location>
</feature>
<reference evidence="3 4" key="1">
    <citation type="submission" date="2020-12" db="EMBL/GenBank/DDBJ databases">
        <title>Concerted genomic and epigenomic changes stabilize Arabidopsis allopolyploids.</title>
        <authorList>
            <person name="Chen Z."/>
        </authorList>
    </citation>
    <scope>NUCLEOTIDE SEQUENCE [LARGE SCALE GENOMIC DNA]</scope>
    <source>
        <strain evidence="3">As9502</strain>
        <tissue evidence="3">Leaf</tissue>
    </source>
</reference>
<evidence type="ECO:0000259" key="1">
    <source>
        <dbReference type="Pfam" id="PF00646"/>
    </source>
</evidence>
<name>A0A8T2BT91_ARASU</name>
<keyword evidence="4" id="KW-1185">Reference proteome</keyword>
<organism evidence="3 4">
    <name type="scientific">Arabidopsis suecica</name>
    <name type="common">Swedish thale-cress</name>
    <name type="synonym">Cardaminopsis suecica</name>
    <dbReference type="NCBI Taxonomy" id="45249"/>
    <lineage>
        <taxon>Eukaryota</taxon>
        <taxon>Viridiplantae</taxon>
        <taxon>Streptophyta</taxon>
        <taxon>Embryophyta</taxon>
        <taxon>Tracheophyta</taxon>
        <taxon>Spermatophyta</taxon>
        <taxon>Magnoliopsida</taxon>
        <taxon>eudicotyledons</taxon>
        <taxon>Gunneridae</taxon>
        <taxon>Pentapetalae</taxon>
        <taxon>rosids</taxon>
        <taxon>malvids</taxon>
        <taxon>Brassicales</taxon>
        <taxon>Brassicaceae</taxon>
        <taxon>Camelineae</taxon>
        <taxon>Arabidopsis</taxon>
    </lineage>
</organism>
<evidence type="ECO:0000313" key="3">
    <source>
        <dbReference type="EMBL" id="KAG7589196.1"/>
    </source>
</evidence>
<dbReference type="EMBL" id="JAEFBJ010000007">
    <property type="protein sequence ID" value="KAG7589196.1"/>
    <property type="molecule type" value="Genomic_DNA"/>
</dbReference>
<feature type="domain" description="F-box" evidence="1">
    <location>
        <begin position="20"/>
        <end position="52"/>
    </location>
</feature>
<gene>
    <name evidence="3" type="ORF">ISN44_As07g015030</name>
</gene>
<dbReference type="InterPro" id="IPR005174">
    <property type="entry name" value="KIB1-4_b-propeller"/>
</dbReference>
<dbReference type="Pfam" id="PF03478">
    <property type="entry name" value="Beta-prop_KIB1-4"/>
    <property type="match status" value="1"/>
</dbReference>
<evidence type="ECO:0000313" key="4">
    <source>
        <dbReference type="Proteomes" id="UP000694251"/>
    </source>
</evidence>
<dbReference type="Proteomes" id="UP000694251">
    <property type="component" value="Chromosome 7"/>
</dbReference>
<comment type="caution">
    <text evidence="3">The sequence shown here is derived from an EMBL/GenBank/DDBJ whole genome shotgun (WGS) entry which is preliminary data.</text>
</comment>
<dbReference type="PANTHER" id="PTHR44259:SF15">
    <property type="entry name" value="F-BOX PROTEIN KIB2-RELATED"/>
    <property type="match status" value="1"/>
</dbReference>
<dbReference type="AlphaFoldDB" id="A0A8T2BT91"/>
<dbReference type="PANTHER" id="PTHR44259">
    <property type="entry name" value="OS07G0183000 PROTEIN-RELATED"/>
    <property type="match status" value="1"/>
</dbReference>
<evidence type="ECO:0000259" key="2">
    <source>
        <dbReference type="Pfam" id="PF03478"/>
    </source>
</evidence>